<evidence type="ECO:0000256" key="1">
    <source>
        <dbReference type="SAM" id="MobiDB-lite"/>
    </source>
</evidence>
<evidence type="ECO:0000313" key="3">
    <source>
        <dbReference type="Proteomes" id="UP000030752"/>
    </source>
</evidence>
<dbReference type="InParanoid" id="W2RTG8"/>
<name>W2RTG8_CYPE1</name>
<feature type="compositionally biased region" description="Acidic residues" evidence="1">
    <location>
        <begin position="146"/>
        <end position="155"/>
    </location>
</feature>
<proteinExistence type="predicted"/>
<dbReference type="RefSeq" id="XP_008718532.1">
    <property type="nucleotide sequence ID" value="XM_008720310.1"/>
</dbReference>
<dbReference type="EMBL" id="KB822721">
    <property type="protein sequence ID" value="ETN39747.1"/>
    <property type="molecule type" value="Genomic_DNA"/>
</dbReference>
<accession>W2RTG8</accession>
<protein>
    <submittedName>
        <fullName evidence="2">Uncharacterized protein</fullName>
    </submittedName>
</protein>
<gene>
    <name evidence="2" type="ORF">HMPREF1541_05973</name>
</gene>
<dbReference type="GeneID" id="19973312"/>
<dbReference type="OrthoDB" id="5428616at2759"/>
<organism evidence="2 3">
    <name type="scientific">Cyphellophora europaea (strain CBS 101466)</name>
    <name type="common">Phialophora europaea</name>
    <dbReference type="NCBI Taxonomy" id="1220924"/>
    <lineage>
        <taxon>Eukaryota</taxon>
        <taxon>Fungi</taxon>
        <taxon>Dikarya</taxon>
        <taxon>Ascomycota</taxon>
        <taxon>Pezizomycotina</taxon>
        <taxon>Eurotiomycetes</taxon>
        <taxon>Chaetothyriomycetidae</taxon>
        <taxon>Chaetothyriales</taxon>
        <taxon>Cyphellophoraceae</taxon>
        <taxon>Cyphellophora</taxon>
    </lineage>
</organism>
<dbReference type="VEuPathDB" id="FungiDB:HMPREF1541_05973"/>
<dbReference type="HOGENOM" id="CLU_924439_0_0_1"/>
<keyword evidence="3" id="KW-1185">Reference proteome</keyword>
<sequence>MPGVDVTQYEEFERVSSTLVRQAPHIDSSHDPAPVLHITNYYNGHFYKNLTITSSDGAHNTFGDLGRMCKLSSLRSYFRERRRGPPTSMDMRPDIEIVFLIMHHTANRPQSRVNGHKTKAPSIRSSALEPAAPELRSVPSARIEPDSMEGSDEDTSYDKRELGWFEPGRLFKVSKEGDPLHLKQFILLGTRNSEGPCLSVVTYDDGDPKLSTGNFFRSHVQVKEHEEENGSEISDSRRRIVHLDEYEQREVVDNTYIVLDYSISIPFEGLRCQDRGELARGCLRDVRKYYVEWLKYYWEMD</sequence>
<dbReference type="Proteomes" id="UP000030752">
    <property type="component" value="Unassembled WGS sequence"/>
</dbReference>
<feature type="region of interest" description="Disordered" evidence="1">
    <location>
        <begin position="109"/>
        <end position="155"/>
    </location>
</feature>
<dbReference type="AlphaFoldDB" id="W2RTG8"/>
<evidence type="ECO:0000313" key="2">
    <source>
        <dbReference type="EMBL" id="ETN39747.1"/>
    </source>
</evidence>
<reference evidence="2 3" key="1">
    <citation type="submission" date="2013-03" db="EMBL/GenBank/DDBJ databases">
        <title>The Genome Sequence of Phialophora europaea CBS 101466.</title>
        <authorList>
            <consortium name="The Broad Institute Genomics Platform"/>
            <person name="Cuomo C."/>
            <person name="de Hoog S."/>
            <person name="Gorbushina A."/>
            <person name="Walker B."/>
            <person name="Young S.K."/>
            <person name="Zeng Q."/>
            <person name="Gargeya S."/>
            <person name="Fitzgerald M."/>
            <person name="Haas B."/>
            <person name="Abouelleil A."/>
            <person name="Allen A.W."/>
            <person name="Alvarado L."/>
            <person name="Arachchi H.M."/>
            <person name="Berlin A.M."/>
            <person name="Chapman S.B."/>
            <person name="Gainer-Dewar J."/>
            <person name="Goldberg J."/>
            <person name="Griggs A."/>
            <person name="Gujja S."/>
            <person name="Hansen M."/>
            <person name="Howarth C."/>
            <person name="Imamovic A."/>
            <person name="Ireland A."/>
            <person name="Larimer J."/>
            <person name="McCowan C."/>
            <person name="Murphy C."/>
            <person name="Pearson M."/>
            <person name="Poon T.W."/>
            <person name="Priest M."/>
            <person name="Roberts A."/>
            <person name="Saif S."/>
            <person name="Shea T."/>
            <person name="Sisk P."/>
            <person name="Sykes S."/>
            <person name="Wortman J."/>
            <person name="Nusbaum C."/>
            <person name="Birren B."/>
        </authorList>
    </citation>
    <scope>NUCLEOTIDE SEQUENCE [LARGE SCALE GENOMIC DNA]</scope>
    <source>
        <strain evidence="2 3">CBS 101466</strain>
    </source>
</reference>